<dbReference type="GO" id="GO:0000049">
    <property type="term" value="F:tRNA binding"/>
    <property type="evidence" value="ECO:0007669"/>
    <property type="project" value="UniProtKB-UniRule"/>
</dbReference>
<evidence type="ECO:0000256" key="6">
    <source>
        <dbReference type="ARBA" id="ARBA00022884"/>
    </source>
</evidence>
<comment type="subcellular location">
    <subcellularLocation>
        <location evidence="1 10">Cytoplasm</location>
    </subcellularLocation>
    <subcellularLocation>
        <location evidence="10">Nucleus</location>
    </subcellularLocation>
    <text evidence="10">Shuttles between the nucleus and the cytoplasm.</text>
</comment>
<feature type="domain" description="Exportin-T C-terminal" evidence="12">
    <location>
        <begin position="340"/>
        <end position="1003"/>
    </location>
</feature>
<dbReference type="PANTHER" id="PTHR15952:SF11">
    <property type="entry name" value="EXPORTIN-T"/>
    <property type="match status" value="1"/>
</dbReference>
<comment type="function">
    <text evidence="10">tRNA nucleus export receptor which facilitates tRNA translocation across the nuclear pore complex.</text>
</comment>
<keyword evidence="5 10" id="KW-0820">tRNA-binding</keyword>
<accession>A0AAE0H204</accession>
<name>A0AAE0H204_9CHLO</name>
<evidence type="ECO:0000256" key="5">
    <source>
        <dbReference type="ARBA" id="ARBA00022555"/>
    </source>
</evidence>
<evidence type="ECO:0000256" key="4">
    <source>
        <dbReference type="ARBA" id="ARBA00022490"/>
    </source>
</evidence>
<gene>
    <name evidence="13" type="ORF">CYMTET_4114</name>
</gene>
<evidence type="ECO:0000256" key="2">
    <source>
        <dbReference type="ARBA" id="ARBA00018928"/>
    </source>
</evidence>
<dbReference type="GO" id="GO:0005643">
    <property type="term" value="C:nuclear pore"/>
    <property type="evidence" value="ECO:0007669"/>
    <property type="project" value="TreeGrafter"/>
</dbReference>
<dbReference type="PANTHER" id="PTHR15952">
    <property type="entry name" value="EXPORTIN-T/LOS1"/>
    <property type="match status" value="1"/>
</dbReference>
<keyword evidence="7 10" id="KW-0539">Nucleus</keyword>
<keyword evidence="6 10" id="KW-0694">RNA-binding</keyword>
<reference evidence="13 14" key="1">
    <citation type="journal article" date="2015" name="Genome Biol. Evol.">
        <title>Comparative Genomics of a Bacterivorous Green Alga Reveals Evolutionary Causalities and Consequences of Phago-Mixotrophic Mode of Nutrition.</title>
        <authorList>
            <person name="Burns J.A."/>
            <person name="Paasch A."/>
            <person name="Narechania A."/>
            <person name="Kim E."/>
        </authorList>
    </citation>
    <scope>NUCLEOTIDE SEQUENCE [LARGE SCALE GENOMIC DNA]</scope>
    <source>
        <strain evidence="13 14">PLY_AMNH</strain>
    </source>
</reference>
<dbReference type="AlphaFoldDB" id="A0AAE0H204"/>
<dbReference type="Proteomes" id="UP001190700">
    <property type="component" value="Unassembled WGS sequence"/>
</dbReference>
<comment type="caution">
    <text evidence="13">The sequence shown here is derived from an EMBL/GenBank/DDBJ whole genome shotgun (WGS) entry which is preliminary data.</text>
</comment>
<keyword evidence="3 10" id="KW-0813">Transport</keyword>
<evidence type="ECO:0000259" key="12">
    <source>
        <dbReference type="Pfam" id="PF19282"/>
    </source>
</evidence>
<comment type="similarity">
    <text evidence="10">Belongs to the exportin family.</text>
</comment>
<dbReference type="Pfam" id="PF08389">
    <property type="entry name" value="Xpo1"/>
    <property type="match status" value="1"/>
</dbReference>
<organism evidence="13 14">
    <name type="scientific">Cymbomonas tetramitiformis</name>
    <dbReference type="NCBI Taxonomy" id="36881"/>
    <lineage>
        <taxon>Eukaryota</taxon>
        <taxon>Viridiplantae</taxon>
        <taxon>Chlorophyta</taxon>
        <taxon>Pyramimonadophyceae</taxon>
        <taxon>Pyramimonadales</taxon>
        <taxon>Pyramimonadaceae</taxon>
        <taxon>Cymbomonas</taxon>
    </lineage>
</organism>
<dbReference type="InterPro" id="IPR013598">
    <property type="entry name" value="Exportin-1/Importin-b-like"/>
</dbReference>
<dbReference type="SUPFAM" id="SSF48371">
    <property type="entry name" value="ARM repeat"/>
    <property type="match status" value="1"/>
</dbReference>
<evidence type="ECO:0000256" key="1">
    <source>
        <dbReference type="ARBA" id="ARBA00004496"/>
    </source>
</evidence>
<keyword evidence="14" id="KW-1185">Reference proteome</keyword>
<dbReference type="EMBL" id="LGRX02000497">
    <property type="protein sequence ID" value="KAK3288404.1"/>
    <property type="molecule type" value="Genomic_DNA"/>
</dbReference>
<proteinExistence type="inferred from homology"/>
<evidence type="ECO:0000256" key="10">
    <source>
        <dbReference type="RuleBase" id="RU366037"/>
    </source>
</evidence>
<feature type="domain" description="Exportin-1/Importin-beta-like" evidence="11">
    <location>
        <begin position="102"/>
        <end position="241"/>
    </location>
</feature>
<dbReference type="Gene3D" id="1.25.10.10">
    <property type="entry name" value="Leucine-rich Repeat Variant"/>
    <property type="match status" value="1"/>
</dbReference>
<sequence>MADDIEKAILFSFDQTGAVDPSLKEQALAYLENLKALPNCWQLCLERFSPSSHAEVKFWCLQTLLEVLKAQPSHFPAESSQQVNGALMLWLSDDCVREPSLPSFLKNKIVQIIVTVLKRDYPEKWPTFFQEFISHLGKGVGASDMFCRILQTLDEEMFSLPLSPEESVVSMRIKDGMRELCVPQMVEAIHSLVIHYQAEAPQSAGMLLETLASYIIWIDINLIANEKMLPLLVGALTAPSSWVREGGIACISALVAKRMDFATKLVQLQQLQLVPLCVQLCAAQEDDDAVMVRVTGLLVALAQELLSCITKSERDCASPTKAGEMPGPQLSPLDRAALVESAKPMLDQLLPPLLERLGHANPQISTAVPPFLTAYVARAKRLATAPSQLPPDVVQVLSQMLVAIAQRCRFPQEGHSFIAADNPQVAEQEEEVREFRADLFTTFRNISKFAPNECHKLVGVMLSQAVVAPEDAPFQDMEVALALLYEMGEGSEEVTKPAAGALGELLGIVLSRERVAAASHRLVTLGVMEVVVRYVRFLQQHPAAIAPALATFLDDRGLRHPQQVVSSRACYLFMRLVKSLRPQLGPHMPSLLSSLAQALPVILSMPAAVVRKAQGVTADDRLYAFEAAGLLISSDELAEDEQHAYLSAYLASLQQKIESVVAACPPGDQMGSSDTTDQIQRTILAVSHISKGFTSNQINVQRPRLGDVLQGVLETILQVLYRLPLNRPLRARITSFLHRMLECLGERVFHHLPRVVHHMLQSAEIADTTAMLQLINQLVKHYKVAAHSLLLEVLEPLVARVFTFFQIQSVPNHELQNTEEVREANDLKLAYYLLLNGIVASGLLPALCAPVLQPRLESILAGLVQDASHHPMLQVRKSGVSTLRLLLGAGVWGAGVVVPNGAEPVPGWHQFVLLKIGGECAVRSVLAGTLDLRDAFGMMLLGEFVALQRAVYTTCGDSFLEHVVQVELPLLGYPAAVGPQYAQHVCSGDDKQLKAFVREMIAQRPKPQ</sequence>
<dbReference type="InterPro" id="IPR011989">
    <property type="entry name" value="ARM-like"/>
</dbReference>
<evidence type="ECO:0000256" key="8">
    <source>
        <dbReference type="ARBA" id="ARBA00029784"/>
    </source>
</evidence>
<evidence type="ECO:0000256" key="7">
    <source>
        <dbReference type="ARBA" id="ARBA00023242"/>
    </source>
</evidence>
<dbReference type="GO" id="GO:0071528">
    <property type="term" value="P:tRNA re-export from nucleus"/>
    <property type="evidence" value="ECO:0007669"/>
    <property type="project" value="UniProtKB-UniRule"/>
</dbReference>
<dbReference type="InterPro" id="IPR045546">
    <property type="entry name" value="Exportin-T_C"/>
</dbReference>
<evidence type="ECO:0000313" key="13">
    <source>
        <dbReference type="EMBL" id="KAK3288404.1"/>
    </source>
</evidence>
<evidence type="ECO:0000256" key="9">
    <source>
        <dbReference type="ARBA" id="ARBA00032199"/>
    </source>
</evidence>
<evidence type="ECO:0000313" key="14">
    <source>
        <dbReference type="Proteomes" id="UP001190700"/>
    </source>
</evidence>
<dbReference type="InterPro" id="IPR016024">
    <property type="entry name" value="ARM-type_fold"/>
</dbReference>
<dbReference type="GO" id="GO:0031267">
    <property type="term" value="F:small GTPase binding"/>
    <property type="evidence" value="ECO:0007669"/>
    <property type="project" value="InterPro"/>
</dbReference>
<evidence type="ECO:0000259" key="11">
    <source>
        <dbReference type="Pfam" id="PF08389"/>
    </source>
</evidence>
<evidence type="ECO:0000256" key="3">
    <source>
        <dbReference type="ARBA" id="ARBA00022448"/>
    </source>
</evidence>
<dbReference type="GO" id="GO:0016363">
    <property type="term" value="C:nuclear matrix"/>
    <property type="evidence" value="ECO:0007669"/>
    <property type="project" value="TreeGrafter"/>
</dbReference>
<dbReference type="InterPro" id="IPR040017">
    <property type="entry name" value="XPOT"/>
</dbReference>
<keyword evidence="4 10" id="KW-0963">Cytoplasm</keyword>
<protein>
    <recommendedName>
        <fullName evidence="2 10">Exportin-T</fullName>
    </recommendedName>
    <alternativeName>
        <fullName evidence="8 10">Exportin(tRNA)</fullName>
    </alternativeName>
    <alternativeName>
        <fullName evidence="9 10">tRNA exportin</fullName>
    </alternativeName>
</protein>
<dbReference type="GO" id="GO:0005737">
    <property type="term" value="C:cytoplasm"/>
    <property type="evidence" value="ECO:0007669"/>
    <property type="project" value="UniProtKB-SubCell"/>
</dbReference>
<dbReference type="Pfam" id="PF19282">
    <property type="entry name" value="Exportin-T"/>
    <property type="match status" value="1"/>
</dbReference>